<dbReference type="PROSITE" id="PS51755">
    <property type="entry name" value="OMPR_PHOB"/>
    <property type="match status" value="1"/>
</dbReference>
<dbReference type="Gene3D" id="1.10.10.10">
    <property type="entry name" value="Winged helix-like DNA-binding domain superfamily/Winged helix DNA-binding domain"/>
    <property type="match status" value="1"/>
</dbReference>
<dbReference type="EMBL" id="JASCXW010000022">
    <property type="protein sequence ID" value="MDI6453263.1"/>
    <property type="molecule type" value="Genomic_DNA"/>
</dbReference>
<comment type="caution">
    <text evidence="6">The sequence shown here is derived from an EMBL/GenBank/DDBJ whole genome shotgun (WGS) entry which is preliminary data.</text>
</comment>
<dbReference type="Pfam" id="PF00072">
    <property type="entry name" value="Response_reg"/>
    <property type="match status" value="1"/>
</dbReference>
<dbReference type="CDD" id="cd00383">
    <property type="entry name" value="trans_reg_C"/>
    <property type="match status" value="1"/>
</dbReference>
<keyword evidence="7" id="KW-1185">Reference proteome</keyword>
<feature type="domain" description="OmpR/PhoB-type" evidence="5">
    <location>
        <begin position="128"/>
        <end position="227"/>
    </location>
</feature>
<dbReference type="SUPFAM" id="SSF52172">
    <property type="entry name" value="CheY-like"/>
    <property type="match status" value="1"/>
</dbReference>
<dbReference type="Gene3D" id="3.40.50.2300">
    <property type="match status" value="1"/>
</dbReference>
<dbReference type="GO" id="GO:0005829">
    <property type="term" value="C:cytosol"/>
    <property type="evidence" value="ECO:0007669"/>
    <property type="project" value="TreeGrafter"/>
</dbReference>
<gene>
    <name evidence="6" type="ORF">QJ521_06785</name>
</gene>
<sequence>MTNMKHILIIEDDKVILKFIKLALETNGYQVSGTEQGTIGLNIILNQNPDLILLDLGLPDIDGMQVIDEVRKIKTTPIIVVSARGRENDKVLALDRGANDYVTKPFNISEVLARIRVALRTQEKTFEDQKFIFKDLVIDFDKHMVKIDDQEIHLTPIEFKLLELLVVHQGKVLTHSFIQGKIWGYQTQDDYQSLRVFMASIRKKLKSHSIGHEYILTEVGVGYRFKEE</sequence>
<dbReference type="Pfam" id="PF00486">
    <property type="entry name" value="Trans_reg_C"/>
    <property type="match status" value="1"/>
</dbReference>
<dbReference type="PROSITE" id="PS50110">
    <property type="entry name" value="RESPONSE_REGULATORY"/>
    <property type="match status" value="1"/>
</dbReference>
<feature type="domain" description="Response regulatory" evidence="4">
    <location>
        <begin position="6"/>
        <end position="119"/>
    </location>
</feature>
<dbReference type="InterPro" id="IPR001789">
    <property type="entry name" value="Sig_transdc_resp-reg_receiver"/>
</dbReference>
<name>A0AAW6U5J9_9MOLU</name>
<evidence type="ECO:0000313" key="6">
    <source>
        <dbReference type="EMBL" id="MDI6453263.1"/>
    </source>
</evidence>
<dbReference type="PANTHER" id="PTHR48111:SF50">
    <property type="entry name" value="KDP OPERON TRANSCRIPTIONAL REGULATORY PROTEIN KDPE"/>
    <property type="match status" value="1"/>
</dbReference>
<dbReference type="SMART" id="SM00862">
    <property type="entry name" value="Trans_reg_C"/>
    <property type="match status" value="1"/>
</dbReference>
<accession>A0AAW6U5J9</accession>
<evidence type="ECO:0000259" key="5">
    <source>
        <dbReference type="PROSITE" id="PS51755"/>
    </source>
</evidence>
<dbReference type="GO" id="GO:0000976">
    <property type="term" value="F:transcription cis-regulatory region binding"/>
    <property type="evidence" value="ECO:0007669"/>
    <property type="project" value="TreeGrafter"/>
</dbReference>
<dbReference type="RefSeq" id="WP_282839693.1">
    <property type="nucleotide sequence ID" value="NZ_JASCXW010000022.1"/>
</dbReference>
<organism evidence="6 7">
    <name type="scientific">Peloplasma aerotolerans</name>
    <dbReference type="NCBI Taxonomy" id="3044389"/>
    <lineage>
        <taxon>Bacteria</taxon>
        <taxon>Bacillati</taxon>
        <taxon>Mycoplasmatota</taxon>
        <taxon>Mollicutes</taxon>
        <taxon>Acholeplasmatales</taxon>
        <taxon>Acholeplasmataceae</taxon>
        <taxon>Peloplasma</taxon>
    </lineage>
</organism>
<dbReference type="SMART" id="SM00448">
    <property type="entry name" value="REC"/>
    <property type="match status" value="1"/>
</dbReference>
<dbReference type="Gene3D" id="6.10.250.690">
    <property type="match status" value="1"/>
</dbReference>
<dbReference type="GO" id="GO:0000156">
    <property type="term" value="F:phosphorelay response regulator activity"/>
    <property type="evidence" value="ECO:0007669"/>
    <property type="project" value="TreeGrafter"/>
</dbReference>
<feature type="modified residue" description="4-aspartylphosphate" evidence="2">
    <location>
        <position position="55"/>
    </location>
</feature>
<dbReference type="Proteomes" id="UP001431532">
    <property type="component" value="Unassembled WGS sequence"/>
</dbReference>
<evidence type="ECO:0000313" key="7">
    <source>
        <dbReference type="Proteomes" id="UP001431532"/>
    </source>
</evidence>
<dbReference type="InterPro" id="IPR039420">
    <property type="entry name" value="WalR-like"/>
</dbReference>
<keyword evidence="2" id="KW-0597">Phosphoprotein</keyword>
<dbReference type="InterPro" id="IPR011006">
    <property type="entry name" value="CheY-like_superfamily"/>
</dbReference>
<reference evidence="6" key="1">
    <citation type="submission" date="2023-05" db="EMBL/GenBank/DDBJ databases">
        <title>Mariniplasma microaerophilum sp. nov., a novel anaerobic mollicute isolated from terrestrial mud volcano, Taman Peninsula, Russia.</title>
        <authorList>
            <person name="Khomyakova M.A."/>
            <person name="Merkel A.Y."/>
            <person name="Slobodkin A.I."/>
        </authorList>
    </citation>
    <scope>NUCLEOTIDE SEQUENCE</scope>
    <source>
        <strain evidence="6">M4Ah</strain>
    </source>
</reference>
<protein>
    <submittedName>
        <fullName evidence="6">Response regulator transcription factor</fullName>
    </submittedName>
</protein>
<evidence type="ECO:0000256" key="3">
    <source>
        <dbReference type="PROSITE-ProRule" id="PRU01091"/>
    </source>
</evidence>
<dbReference type="GO" id="GO:0006355">
    <property type="term" value="P:regulation of DNA-templated transcription"/>
    <property type="evidence" value="ECO:0007669"/>
    <property type="project" value="InterPro"/>
</dbReference>
<evidence type="ECO:0000259" key="4">
    <source>
        <dbReference type="PROSITE" id="PS50110"/>
    </source>
</evidence>
<dbReference type="InterPro" id="IPR001867">
    <property type="entry name" value="OmpR/PhoB-type_DNA-bd"/>
</dbReference>
<dbReference type="AlphaFoldDB" id="A0AAW6U5J9"/>
<dbReference type="InterPro" id="IPR036388">
    <property type="entry name" value="WH-like_DNA-bd_sf"/>
</dbReference>
<dbReference type="PANTHER" id="PTHR48111">
    <property type="entry name" value="REGULATOR OF RPOS"/>
    <property type="match status" value="1"/>
</dbReference>
<proteinExistence type="predicted"/>
<evidence type="ECO:0000256" key="1">
    <source>
        <dbReference type="ARBA" id="ARBA00023125"/>
    </source>
</evidence>
<keyword evidence="1 3" id="KW-0238">DNA-binding</keyword>
<dbReference type="GO" id="GO:0032993">
    <property type="term" value="C:protein-DNA complex"/>
    <property type="evidence" value="ECO:0007669"/>
    <property type="project" value="TreeGrafter"/>
</dbReference>
<feature type="DNA-binding region" description="OmpR/PhoB-type" evidence="3">
    <location>
        <begin position="128"/>
        <end position="227"/>
    </location>
</feature>
<evidence type="ECO:0000256" key="2">
    <source>
        <dbReference type="PROSITE-ProRule" id="PRU00169"/>
    </source>
</evidence>